<proteinExistence type="predicted"/>
<keyword evidence="4" id="KW-1185">Reference proteome</keyword>
<evidence type="ECO:0000313" key="4">
    <source>
        <dbReference type="Proteomes" id="UP000635142"/>
    </source>
</evidence>
<dbReference type="Pfam" id="PF11412">
    <property type="entry name" value="DsbD_N"/>
    <property type="match status" value="1"/>
</dbReference>
<gene>
    <name evidence="3" type="ORF">H9Q16_10925</name>
</gene>
<accession>A0A927D741</accession>
<dbReference type="AlphaFoldDB" id="A0A927D741"/>
<protein>
    <recommendedName>
        <fullName evidence="2">Thiol:disulfide interchange protein DsbD N-terminal domain-containing protein</fullName>
    </recommendedName>
</protein>
<feature type="signal peptide" evidence="1">
    <location>
        <begin position="1"/>
        <end position="21"/>
    </location>
</feature>
<sequence length="269" mass="28641">MIRSLTALFLLALCLIRPAWAQSDIGTPATGEILPGWVQQDGTHMAAIRIKLQPGWKTYWRSPGDAGIPPQFNWQGSSNLGDVRIIWPAPLVIPQNGMQTIGYKDVLVLPLAVAPRNQGQPVDLRLQLNIGVCEDICVPFDLSLQGTLTGNDTRPTPAIVAALAARPYSGSEAGVSAATCRLRPNDDGLEITAQITMPPAGGREVVIIEPGQTGIWTSETDARRAGQQLIAVGDMVPTRGTGIAIDRSKITLTVLGRDKAVEIKGCTPG</sequence>
<comment type="caution">
    <text evidence="3">The sequence shown here is derived from an EMBL/GenBank/DDBJ whole genome shotgun (WGS) entry which is preliminary data.</text>
</comment>
<evidence type="ECO:0000259" key="2">
    <source>
        <dbReference type="Pfam" id="PF11412"/>
    </source>
</evidence>
<name>A0A927D741_9RHOB</name>
<evidence type="ECO:0000256" key="1">
    <source>
        <dbReference type="SAM" id="SignalP"/>
    </source>
</evidence>
<dbReference type="EMBL" id="JACTAG010000002">
    <property type="protein sequence ID" value="MBD3664437.1"/>
    <property type="molecule type" value="Genomic_DNA"/>
</dbReference>
<reference evidence="3" key="1">
    <citation type="submission" date="2020-08" db="EMBL/GenBank/DDBJ databases">
        <title>Sulfitobacter aestuariivivens sp. nov., isolated from a tidal flat.</title>
        <authorList>
            <person name="Park S."/>
            <person name="Yoon J.-H."/>
        </authorList>
    </citation>
    <scope>NUCLEOTIDE SEQUENCE</scope>
    <source>
        <strain evidence="3">TSTF-M16</strain>
    </source>
</reference>
<dbReference type="RefSeq" id="WP_191075463.1">
    <property type="nucleotide sequence ID" value="NZ_JACTAG010000002.1"/>
</dbReference>
<feature type="chain" id="PRO_5037456882" description="Thiol:disulfide interchange protein DsbD N-terminal domain-containing protein" evidence="1">
    <location>
        <begin position="22"/>
        <end position="269"/>
    </location>
</feature>
<dbReference type="Proteomes" id="UP000635142">
    <property type="component" value="Unassembled WGS sequence"/>
</dbReference>
<feature type="domain" description="Thiol:disulfide interchange protein DsbD N-terminal" evidence="2">
    <location>
        <begin position="40"/>
        <end position="141"/>
    </location>
</feature>
<evidence type="ECO:0000313" key="3">
    <source>
        <dbReference type="EMBL" id="MBD3664437.1"/>
    </source>
</evidence>
<keyword evidence="1" id="KW-0732">Signal</keyword>
<organism evidence="3 4">
    <name type="scientific">Sulfitobacter aestuariivivens</name>
    <dbReference type="NCBI Taxonomy" id="2766981"/>
    <lineage>
        <taxon>Bacteria</taxon>
        <taxon>Pseudomonadati</taxon>
        <taxon>Pseudomonadota</taxon>
        <taxon>Alphaproteobacteria</taxon>
        <taxon>Rhodobacterales</taxon>
        <taxon>Roseobacteraceae</taxon>
        <taxon>Sulfitobacter</taxon>
    </lineage>
</organism>
<dbReference type="InterPro" id="IPR028250">
    <property type="entry name" value="DsbDN"/>
</dbReference>